<evidence type="ECO:0000256" key="2">
    <source>
        <dbReference type="ARBA" id="ARBA00022475"/>
    </source>
</evidence>
<feature type="transmembrane region" description="Helical" evidence="9">
    <location>
        <begin position="111"/>
        <end position="131"/>
    </location>
</feature>
<keyword evidence="5 9" id="KW-1133">Transmembrane helix</keyword>
<dbReference type="Pfam" id="PF09594">
    <property type="entry name" value="GT87"/>
    <property type="match status" value="1"/>
</dbReference>
<keyword evidence="3" id="KW-0808">Transferase</keyword>
<feature type="transmembrane region" description="Helical" evidence="9">
    <location>
        <begin position="377"/>
        <end position="396"/>
    </location>
</feature>
<keyword evidence="11" id="KW-1185">Reference proteome</keyword>
<evidence type="ECO:0000256" key="9">
    <source>
        <dbReference type="SAM" id="Phobius"/>
    </source>
</evidence>
<reference evidence="11" key="1">
    <citation type="journal article" date="2019" name="Int. J. Syst. Evol. Microbiol.">
        <title>The Global Catalogue of Microorganisms (GCM) 10K type strain sequencing project: providing services to taxonomists for standard genome sequencing and annotation.</title>
        <authorList>
            <consortium name="The Broad Institute Genomics Platform"/>
            <consortium name="The Broad Institute Genome Sequencing Center for Infectious Disease"/>
            <person name="Wu L."/>
            <person name="Ma J."/>
        </authorList>
    </citation>
    <scope>NUCLEOTIDE SEQUENCE [LARGE SCALE GENOMIC DNA]</scope>
    <source>
        <strain evidence="11">CGMCC 1.15180</strain>
    </source>
</reference>
<accession>A0ABW1MFX3</accession>
<dbReference type="Proteomes" id="UP001596139">
    <property type="component" value="Unassembled WGS sequence"/>
</dbReference>
<evidence type="ECO:0000256" key="7">
    <source>
        <dbReference type="ARBA" id="ARBA00024033"/>
    </source>
</evidence>
<dbReference type="InterPro" id="IPR018584">
    <property type="entry name" value="GT87"/>
</dbReference>
<protein>
    <submittedName>
        <fullName evidence="10">Glycosyltransferase 87 family protein</fullName>
    </submittedName>
</protein>
<sequence length="494" mass="52840">MTALKLDQPVGRRGPFSREGVHRRVLAAALACALSFTAFWIVQRLAGVTMLDLMVYRAEGWTARTGGDLYDMLATSARLPNTYPPFASLLFLPLTFLGVPEMRTLATLGNLLLLVSVVHLTLRLTGLPSLARGTRAPRARQATATLALSALLVWCEPVWTTLRYGQINLLLAVLVLWDVTRRDTNRWAGIGIGIAAGIKLTPALFAVWLALAGLLHARRLYEPGQGLRGTWNPWLRQACVAVLSFLGTVLLSVLVLPRDSARFWTEIVFASDRPGDVEITANQSLRGVLARLLHTPDTGLWWPAAAAVAAIAGLALATTALLRGERAWAAVACATTALLISPVSWSHHWVWAVPMLILLGTEAVRSGGRTTRSGRRLRAATGALGLLFASFALWWVPHRPHSHAELHQNGGQMLLSGVYPIAGVALLLLAAAHLRRTAAPGAGESGADESGVSAPRGRDRRRADGDGTPAPPEASPRTDASSPCPRVPADGSGT</sequence>
<feature type="region of interest" description="Disordered" evidence="8">
    <location>
        <begin position="439"/>
        <end position="494"/>
    </location>
</feature>
<evidence type="ECO:0000256" key="4">
    <source>
        <dbReference type="ARBA" id="ARBA00022692"/>
    </source>
</evidence>
<dbReference type="RefSeq" id="WP_245659619.1">
    <property type="nucleotide sequence ID" value="NZ_JBHSPX010000002.1"/>
</dbReference>
<keyword evidence="2" id="KW-1003">Cell membrane</keyword>
<feature type="transmembrane region" description="Helical" evidence="9">
    <location>
        <begin position="416"/>
        <end position="434"/>
    </location>
</feature>
<evidence type="ECO:0000313" key="10">
    <source>
        <dbReference type="EMBL" id="MFC6061902.1"/>
    </source>
</evidence>
<organism evidence="10 11">
    <name type="scientific">Streptomyces ochraceiscleroticus</name>
    <dbReference type="NCBI Taxonomy" id="47761"/>
    <lineage>
        <taxon>Bacteria</taxon>
        <taxon>Bacillati</taxon>
        <taxon>Actinomycetota</taxon>
        <taxon>Actinomycetes</taxon>
        <taxon>Kitasatosporales</taxon>
        <taxon>Streptomycetaceae</taxon>
        <taxon>Streptomyces</taxon>
    </lineage>
</organism>
<proteinExistence type="inferred from homology"/>
<feature type="transmembrane region" description="Helical" evidence="9">
    <location>
        <begin position="238"/>
        <end position="256"/>
    </location>
</feature>
<keyword evidence="6 9" id="KW-0472">Membrane</keyword>
<comment type="similarity">
    <text evidence="7">Belongs to the glycosyltransferase 87 family.</text>
</comment>
<evidence type="ECO:0000256" key="5">
    <source>
        <dbReference type="ARBA" id="ARBA00022989"/>
    </source>
</evidence>
<feature type="transmembrane region" description="Helical" evidence="9">
    <location>
        <begin position="21"/>
        <end position="42"/>
    </location>
</feature>
<comment type="subcellular location">
    <subcellularLocation>
        <location evidence="1">Cell membrane</location>
        <topology evidence="1">Multi-pass membrane protein</topology>
    </subcellularLocation>
</comment>
<evidence type="ECO:0000256" key="1">
    <source>
        <dbReference type="ARBA" id="ARBA00004651"/>
    </source>
</evidence>
<feature type="transmembrane region" description="Helical" evidence="9">
    <location>
        <begin position="300"/>
        <end position="322"/>
    </location>
</feature>
<gene>
    <name evidence="10" type="ORF">ACFP4F_05025</name>
</gene>
<feature type="transmembrane region" description="Helical" evidence="9">
    <location>
        <begin position="187"/>
        <end position="217"/>
    </location>
</feature>
<evidence type="ECO:0000256" key="6">
    <source>
        <dbReference type="ARBA" id="ARBA00023136"/>
    </source>
</evidence>
<dbReference type="EMBL" id="JBHSPX010000002">
    <property type="protein sequence ID" value="MFC6061902.1"/>
    <property type="molecule type" value="Genomic_DNA"/>
</dbReference>
<keyword evidence="4 9" id="KW-0812">Transmembrane</keyword>
<evidence type="ECO:0000256" key="8">
    <source>
        <dbReference type="SAM" id="MobiDB-lite"/>
    </source>
</evidence>
<comment type="caution">
    <text evidence="10">The sequence shown here is derived from an EMBL/GenBank/DDBJ whole genome shotgun (WGS) entry which is preliminary data.</text>
</comment>
<evidence type="ECO:0000256" key="3">
    <source>
        <dbReference type="ARBA" id="ARBA00022679"/>
    </source>
</evidence>
<evidence type="ECO:0000313" key="11">
    <source>
        <dbReference type="Proteomes" id="UP001596139"/>
    </source>
</evidence>
<name>A0ABW1MFX3_9ACTN</name>